<dbReference type="AlphaFoldDB" id="A0A5D3AXM1"/>
<dbReference type="EMBL" id="NIDF01000027">
    <property type="protein sequence ID" value="TYJ56207.1"/>
    <property type="molecule type" value="Genomic_DNA"/>
</dbReference>
<gene>
    <name evidence="2" type="ORF">B9479_003051</name>
</gene>
<reference evidence="2 3" key="1">
    <citation type="submission" date="2017-05" db="EMBL/GenBank/DDBJ databases">
        <title>The Genome Sequence of Tsuchiyaea wingfieldii DSM 27421.</title>
        <authorList>
            <person name="Cuomo C."/>
            <person name="Passer A."/>
            <person name="Billmyre B."/>
            <person name="Heitman J."/>
        </authorList>
    </citation>
    <scope>NUCLEOTIDE SEQUENCE [LARGE SCALE GENOMIC DNA]</scope>
    <source>
        <strain evidence="2 3">DSM 27421</strain>
    </source>
</reference>
<organism evidence="2 3">
    <name type="scientific">Cryptococcus floricola</name>
    <dbReference type="NCBI Taxonomy" id="2591691"/>
    <lineage>
        <taxon>Eukaryota</taxon>
        <taxon>Fungi</taxon>
        <taxon>Dikarya</taxon>
        <taxon>Basidiomycota</taxon>
        <taxon>Agaricomycotina</taxon>
        <taxon>Tremellomycetes</taxon>
        <taxon>Tremellales</taxon>
        <taxon>Cryptococcaceae</taxon>
        <taxon>Cryptococcus</taxon>
    </lineage>
</organism>
<feature type="compositionally biased region" description="Polar residues" evidence="1">
    <location>
        <begin position="144"/>
        <end position="156"/>
    </location>
</feature>
<dbReference type="Proteomes" id="UP000322245">
    <property type="component" value="Unassembled WGS sequence"/>
</dbReference>
<name>A0A5D3AXM1_9TREE</name>
<sequence length="229" mass="24913">MSEGQRDFHQRGISASRRFSGASNTSRGGDRTPPHSFFVGLPANPRSTTPAARSVESVNTIADPAWDYPHGSRRQSAQSGLRGGNRTPPHSMSPRSTRSLRHVQSPTSPAGQLQAASRRPLLPHQQRSYASDMTGVSVGMGDLSASQRRPNSTNYLPPQEVHIGGRDFSRRDKALTLLEKMTLSQVKEEAERTLQMEAQPAAGAHLVAPGRQLEKSGMQVLAPYNGELR</sequence>
<accession>A0A5D3AXM1</accession>
<feature type="compositionally biased region" description="Basic and acidic residues" evidence="1">
    <location>
        <begin position="1"/>
        <end position="10"/>
    </location>
</feature>
<proteinExistence type="predicted"/>
<evidence type="ECO:0000313" key="3">
    <source>
        <dbReference type="Proteomes" id="UP000322245"/>
    </source>
</evidence>
<comment type="caution">
    <text evidence="2">The sequence shown here is derived from an EMBL/GenBank/DDBJ whole genome shotgun (WGS) entry which is preliminary data.</text>
</comment>
<feature type="compositionally biased region" description="Polar residues" evidence="1">
    <location>
        <begin position="45"/>
        <end position="60"/>
    </location>
</feature>
<evidence type="ECO:0000256" key="1">
    <source>
        <dbReference type="SAM" id="MobiDB-lite"/>
    </source>
</evidence>
<feature type="compositionally biased region" description="Polar residues" evidence="1">
    <location>
        <begin position="88"/>
        <end position="115"/>
    </location>
</feature>
<keyword evidence="3" id="KW-1185">Reference proteome</keyword>
<protein>
    <submittedName>
        <fullName evidence="2">Uncharacterized protein</fullName>
    </submittedName>
</protein>
<feature type="region of interest" description="Disordered" evidence="1">
    <location>
        <begin position="1"/>
        <end position="164"/>
    </location>
</feature>
<evidence type="ECO:0000313" key="2">
    <source>
        <dbReference type="EMBL" id="TYJ56207.1"/>
    </source>
</evidence>